<dbReference type="WBParaSite" id="HDID_0000511001-mRNA-1">
    <property type="protein sequence ID" value="HDID_0000511001-mRNA-1"/>
    <property type="gene ID" value="HDID_0000511001"/>
</dbReference>
<proteinExistence type="predicted"/>
<reference evidence="1" key="1">
    <citation type="submission" date="2017-02" db="UniProtKB">
        <authorList>
            <consortium name="WormBaseParasite"/>
        </authorList>
    </citation>
    <scope>IDENTIFICATION</scope>
</reference>
<organism evidence="1">
    <name type="scientific">Hymenolepis diminuta</name>
    <name type="common">Rat tapeworm</name>
    <dbReference type="NCBI Taxonomy" id="6216"/>
    <lineage>
        <taxon>Eukaryota</taxon>
        <taxon>Metazoa</taxon>
        <taxon>Spiralia</taxon>
        <taxon>Lophotrochozoa</taxon>
        <taxon>Platyhelminthes</taxon>
        <taxon>Cestoda</taxon>
        <taxon>Eucestoda</taxon>
        <taxon>Cyclophyllidea</taxon>
        <taxon>Hymenolepididae</taxon>
        <taxon>Hymenolepis</taxon>
    </lineage>
</organism>
<dbReference type="AlphaFoldDB" id="A0A0R3SJJ5"/>
<name>A0A0R3SJJ5_HYMDI</name>
<sequence>MKRRPLESLTLISRLPCMASKDDLSNSSRAIAMRYRKMRQMKRAVGMLPNWVKSVICSTNEDRRKIFRKVVRRFGSKRGPLCGLV</sequence>
<protein>
    <submittedName>
        <fullName evidence="1">Transposase</fullName>
    </submittedName>
</protein>
<accession>A0A0R3SJJ5</accession>
<evidence type="ECO:0000313" key="1">
    <source>
        <dbReference type="WBParaSite" id="HDID_0000511001-mRNA-1"/>
    </source>
</evidence>